<comment type="caution">
    <text evidence="2">The sequence shown here is derived from an EMBL/GenBank/DDBJ whole genome shotgun (WGS) entry which is preliminary data.</text>
</comment>
<dbReference type="PANTHER" id="PTHR43245">
    <property type="entry name" value="BIFUNCTIONAL POLYMYXIN RESISTANCE PROTEIN ARNA"/>
    <property type="match status" value="1"/>
</dbReference>
<dbReference type="STRING" id="146020.RMCB_6163"/>
<dbReference type="EMBL" id="BCSX01000053">
    <property type="protein sequence ID" value="GAS92067.1"/>
    <property type="molecule type" value="Genomic_DNA"/>
</dbReference>
<dbReference type="Gene3D" id="3.40.50.720">
    <property type="entry name" value="NAD(P)-binding Rossmann-like Domain"/>
    <property type="match status" value="1"/>
</dbReference>
<dbReference type="Proteomes" id="UP000069620">
    <property type="component" value="Unassembled WGS sequence"/>
</dbReference>
<name>A0A100W5M5_9MYCO</name>
<gene>
    <name evidence="2" type="ORF">RMCB_6163</name>
</gene>
<reference evidence="3" key="1">
    <citation type="journal article" date="2016" name="Genome Announc.">
        <title>Draft Genome Sequences of Five Rapidly Growing Mycobacterium Species, M. thermoresistibile, M. fortuitum subsp. acetamidolyticum, M. canariasense, M. brisbanense, and M. novocastrense.</title>
        <authorList>
            <person name="Katahira K."/>
            <person name="Ogura Y."/>
            <person name="Gotoh Y."/>
            <person name="Hayashi T."/>
        </authorList>
    </citation>
    <scope>NUCLEOTIDE SEQUENCE [LARGE SCALE GENOMIC DNA]</scope>
    <source>
        <strain evidence="3">JCM15654</strain>
    </source>
</reference>
<dbReference type="PANTHER" id="PTHR43245:SF54">
    <property type="entry name" value="BLL0593 PROTEIN"/>
    <property type="match status" value="1"/>
</dbReference>
<dbReference type="SUPFAM" id="SSF51735">
    <property type="entry name" value="NAD(P)-binding Rossmann-fold domains"/>
    <property type="match status" value="1"/>
</dbReference>
<sequence length="340" mass="37306">MAENQLRERGTVEAMRVLVTGSSGHLGEALVRTLRARHADVLGLDMRPSEWTDVVCSITDAERVRQAMSGVHVVLHTATLHKPQLAFVPGQAFVDTNITGTLTLLEAAIAAGVRAFVMSSSTTVFGDALVPAPTSPAAWIDESVTPVPKNMYGVTKAAAEDLCQLAHRNQGLPCVVLRVARFFPEADDRPEAHDGRTDDNVKADEYAYRRVALEDAVEAHLLAADAAERIGFGRYIISATTPFRREDLSQLRTDAASVFTRRAPRAAAVWAERGWRFPSSLDRVYDNARAREELGWQPRFDLTAISEVVSTDGTARTPMARLVGSKDYVYSTYHLGEFQP</sequence>
<dbReference type="InterPro" id="IPR036291">
    <property type="entry name" value="NAD(P)-bd_dom_sf"/>
</dbReference>
<evidence type="ECO:0000313" key="3">
    <source>
        <dbReference type="Proteomes" id="UP000069620"/>
    </source>
</evidence>
<feature type="domain" description="NAD-dependent epimerase/dehydratase" evidence="1">
    <location>
        <begin position="17"/>
        <end position="186"/>
    </location>
</feature>
<evidence type="ECO:0000313" key="2">
    <source>
        <dbReference type="EMBL" id="GAS92067.1"/>
    </source>
</evidence>
<protein>
    <submittedName>
        <fullName evidence="2">dTDP-glucose-4,6-dehydratase</fullName>
    </submittedName>
</protein>
<dbReference type="AlphaFoldDB" id="A0A100W5M5"/>
<proteinExistence type="predicted"/>
<dbReference type="InterPro" id="IPR050177">
    <property type="entry name" value="Lipid_A_modif_metabolic_enz"/>
</dbReference>
<dbReference type="InterPro" id="IPR001509">
    <property type="entry name" value="Epimerase_deHydtase"/>
</dbReference>
<organism evidence="2 3">
    <name type="scientific">Mycolicibacterium brisbanense</name>
    <dbReference type="NCBI Taxonomy" id="146020"/>
    <lineage>
        <taxon>Bacteria</taxon>
        <taxon>Bacillati</taxon>
        <taxon>Actinomycetota</taxon>
        <taxon>Actinomycetes</taxon>
        <taxon>Mycobacteriales</taxon>
        <taxon>Mycobacteriaceae</taxon>
        <taxon>Mycolicibacterium</taxon>
    </lineage>
</organism>
<keyword evidence="3" id="KW-1185">Reference proteome</keyword>
<accession>A0A100W5M5</accession>
<reference evidence="3" key="2">
    <citation type="submission" date="2016-02" db="EMBL/GenBank/DDBJ databases">
        <title>Draft genome sequence of five rapidly growing Mycobacterium species.</title>
        <authorList>
            <person name="Katahira K."/>
            <person name="Gotou Y."/>
            <person name="Iida K."/>
            <person name="Ogura Y."/>
            <person name="Hayashi T."/>
        </authorList>
    </citation>
    <scope>NUCLEOTIDE SEQUENCE [LARGE SCALE GENOMIC DNA]</scope>
    <source>
        <strain evidence="3">JCM15654</strain>
    </source>
</reference>
<dbReference type="Pfam" id="PF01370">
    <property type="entry name" value="Epimerase"/>
    <property type="match status" value="1"/>
</dbReference>
<evidence type="ECO:0000259" key="1">
    <source>
        <dbReference type="Pfam" id="PF01370"/>
    </source>
</evidence>